<dbReference type="GO" id="GO:0016829">
    <property type="term" value="F:lyase activity"/>
    <property type="evidence" value="ECO:0007669"/>
    <property type="project" value="UniProtKB-KW"/>
</dbReference>
<gene>
    <name evidence="5" type="ordered locus">KNP414_01824</name>
</gene>
<accession>F8FQN1</accession>
<keyword evidence="3" id="KW-0456">Lyase</keyword>
<dbReference type="PANTHER" id="PTHR39210">
    <property type="entry name" value="HEPARIN-SULFATE LYASE"/>
    <property type="match status" value="1"/>
</dbReference>
<dbReference type="PANTHER" id="PTHR39210:SF1">
    <property type="entry name" value="HEPARIN-SULFATE LYASE"/>
    <property type="match status" value="1"/>
</dbReference>
<protein>
    <recommendedName>
        <fullName evidence="4">Heparinase II/III-like C-terminal domain-containing protein</fullName>
    </recommendedName>
</protein>
<feature type="domain" description="Heparinase II/III-like C-terminal" evidence="4">
    <location>
        <begin position="21"/>
        <end position="245"/>
    </location>
</feature>
<evidence type="ECO:0000256" key="1">
    <source>
        <dbReference type="ARBA" id="ARBA00022729"/>
    </source>
</evidence>
<reference evidence="6" key="1">
    <citation type="submission" date="2011-06" db="EMBL/GenBank/DDBJ databases">
        <title>Complete genome sequence of Paenibacillus mucilaginosus KNP414.</title>
        <authorList>
            <person name="Wang J."/>
            <person name="Hu S."/>
            <person name="Hu X."/>
            <person name="Zhang B."/>
            <person name="Dong D."/>
            <person name="Zhang S."/>
            <person name="Zhao K."/>
            <person name="Wu D."/>
        </authorList>
    </citation>
    <scope>NUCLEOTIDE SEQUENCE [LARGE SCALE GENOMIC DNA]</scope>
    <source>
        <strain evidence="6">KNP414</strain>
    </source>
</reference>
<dbReference type="Gene3D" id="2.70.98.70">
    <property type="match status" value="1"/>
</dbReference>
<dbReference type="InterPro" id="IPR012480">
    <property type="entry name" value="Hepar_II_III_C"/>
</dbReference>
<dbReference type="PATRIC" id="fig|1036673.3.peg.1625"/>
<keyword evidence="2" id="KW-0574">Periplasm</keyword>
<dbReference type="Proteomes" id="UP000006620">
    <property type="component" value="Chromosome"/>
</dbReference>
<dbReference type="EMBL" id="CP002869">
    <property type="protein sequence ID" value="AEI40386.1"/>
    <property type="molecule type" value="Genomic_DNA"/>
</dbReference>
<evidence type="ECO:0000259" key="4">
    <source>
        <dbReference type="Pfam" id="PF07940"/>
    </source>
</evidence>
<keyword evidence="1" id="KW-0732">Signal</keyword>
<dbReference type="Pfam" id="PF07940">
    <property type="entry name" value="Hepar_II_III_C"/>
    <property type="match status" value="1"/>
</dbReference>
<evidence type="ECO:0000256" key="3">
    <source>
        <dbReference type="ARBA" id="ARBA00023239"/>
    </source>
</evidence>
<dbReference type="RefSeq" id="WP_013915548.1">
    <property type="nucleotide sequence ID" value="NC_015690.1"/>
</dbReference>
<dbReference type="HOGENOM" id="CLU_836368_0_0_9"/>
<reference evidence="5 6" key="2">
    <citation type="journal article" date="2013" name="Genome Announc.">
        <title>Genome Sequence of Growth-Improving Paenibacillus mucilaginosus Strain KNP414.</title>
        <authorList>
            <person name="Lu J.J."/>
            <person name="Wang J.F."/>
            <person name="Hu X.F."/>
        </authorList>
    </citation>
    <scope>NUCLEOTIDE SEQUENCE [LARGE SCALE GENOMIC DNA]</scope>
    <source>
        <strain evidence="5 6">KNP414</strain>
    </source>
</reference>
<evidence type="ECO:0000313" key="6">
    <source>
        <dbReference type="Proteomes" id="UP000006620"/>
    </source>
</evidence>
<evidence type="ECO:0000256" key="2">
    <source>
        <dbReference type="ARBA" id="ARBA00022764"/>
    </source>
</evidence>
<evidence type="ECO:0000313" key="5">
    <source>
        <dbReference type="EMBL" id="AEI40386.1"/>
    </source>
</evidence>
<name>F8FQN1_PAEMK</name>
<organism evidence="5 6">
    <name type="scientific">Paenibacillus mucilaginosus (strain KNP414)</name>
    <dbReference type="NCBI Taxonomy" id="1036673"/>
    <lineage>
        <taxon>Bacteria</taxon>
        <taxon>Bacillati</taxon>
        <taxon>Bacillota</taxon>
        <taxon>Bacilli</taxon>
        <taxon>Bacillales</taxon>
        <taxon>Paenibacillaceae</taxon>
        <taxon>Paenibacillus</taxon>
    </lineage>
</organism>
<dbReference type="KEGG" id="pms:KNP414_01824"/>
<dbReference type="AlphaFoldDB" id="F8FQN1"/>
<proteinExistence type="predicted"/>
<sequence length="332" mass="36896">MPGAAAPLDPRSDEEPLLAAFETGTVVMRDNWEKPKTVLGMQAGFIPLRVNSHNHEDQNSFILVHQGERFFADPGHCCYRLASQQASIITQAHNTWSFATDGAPEQRIVQERVTGNVYRPAPSKCDRLLVKQLDEVAVIRADAAKLYGDPIRRAERTWVTLLPHIVLIIDRIEAEQPIQVCTHFVMNNRDGALEEDTRMPACLEFRRGQAGVKLIHHAAEAAAPIQLKPSWGFVHDVYHPLPNQKGQGAEGSANIYTYVTTACKKEHVNVYAILMDDASLLGEWGIEEMGEGGLAIHPVGLELKLSPDETLALTRNSTGQRYHITKHGLHRS</sequence>